<feature type="transmembrane region" description="Helical" evidence="7">
    <location>
        <begin position="314"/>
        <end position="332"/>
    </location>
</feature>
<accession>C7Q260</accession>
<organism evidence="8 9">
    <name type="scientific">Catenulispora acidiphila (strain DSM 44928 / JCM 14897 / NBRC 102108 / NRRL B-24433 / ID139908)</name>
    <dbReference type="NCBI Taxonomy" id="479433"/>
    <lineage>
        <taxon>Bacteria</taxon>
        <taxon>Bacillati</taxon>
        <taxon>Actinomycetota</taxon>
        <taxon>Actinomycetes</taxon>
        <taxon>Catenulisporales</taxon>
        <taxon>Catenulisporaceae</taxon>
        <taxon>Catenulispora</taxon>
    </lineage>
</organism>
<dbReference type="RefSeq" id="WP_015797321.1">
    <property type="nucleotide sequence ID" value="NC_013131.1"/>
</dbReference>
<keyword evidence="9" id="KW-1185">Reference proteome</keyword>
<dbReference type="eggNOG" id="COG0738">
    <property type="taxonomic scope" value="Bacteria"/>
</dbReference>
<dbReference type="Proteomes" id="UP000000851">
    <property type="component" value="Chromosome"/>
</dbReference>
<evidence type="ECO:0000256" key="4">
    <source>
        <dbReference type="ARBA" id="ARBA00022989"/>
    </source>
</evidence>
<gene>
    <name evidence="8" type="ordered locus">Caci_8782</name>
</gene>
<dbReference type="InterPro" id="IPR011701">
    <property type="entry name" value="MFS"/>
</dbReference>
<feature type="transmembrane region" description="Helical" evidence="7">
    <location>
        <begin position="39"/>
        <end position="65"/>
    </location>
</feature>
<dbReference type="PANTHER" id="PTHR23513">
    <property type="entry name" value="INTEGRAL MEMBRANE EFFLUX PROTEIN-RELATED"/>
    <property type="match status" value="1"/>
</dbReference>
<evidence type="ECO:0000313" key="8">
    <source>
        <dbReference type="EMBL" id="ACU77597.1"/>
    </source>
</evidence>
<feature type="transmembrane region" description="Helical" evidence="7">
    <location>
        <begin position="261"/>
        <end position="281"/>
    </location>
</feature>
<feature type="transmembrane region" description="Helical" evidence="7">
    <location>
        <begin position="338"/>
        <end position="358"/>
    </location>
</feature>
<name>C7Q260_CATAD</name>
<evidence type="ECO:0000313" key="9">
    <source>
        <dbReference type="Proteomes" id="UP000000851"/>
    </source>
</evidence>
<dbReference type="Gene3D" id="1.20.1250.20">
    <property type="entry name" value="MFS general substrate transporter like domains"/>
    <property type="match status" value="1"/>
</dbReference>
<dbReference type="AlphaFoldDB" id="C7Q260"/>
<feature type="transmembrane region" description="Helical" evidence="7">
    <location>
        <begin position="370"/>
        <end position="390"/>
    </location>
</feature>
<feature type="transmembrane region" description="Helical" evidence="7">
    <location>
        <begin position="287"/>
        <end position="307"/>
    </location>
</feature>
<keyword evidence="5 7" id="KW-0472">Membrane</keyword>
<reference evidence="8 9" key="1">
    <citation type="journal article" date="2009" name="Stand. Genomic Sci.">
        <title>Complete genome sequence of Catenulispora acidiphila type strain (ID 139908).</title>
        <authorList>
            <person name="Copeland A."/>
            <person name="Lapidus A."/>
            <person name="Glavina Del Rio T."/>
            <person name="Nolan M."/>
            <person name="Lucas S."/>
            <person name="Chen F."/>
            <person name="Tice H."/>
            <person name="Cheng J.F."/>
            <person name="Bruce D."/>
            <person name="Goodwin L."/>
            <person name="Pitluck S."/>
            <person name="Mikhailova N."/>
            <person name="Pati A."/>
            <person name="Ivanova N."/>
            <person name="Mavromatis K."/>
            <person name="Chen A."/>
            <person name="Palaniappan K."/>
            <person name="Chain P."/>
            <person name="Land M."/>
            <person name="Hauser L."/>
            <person name="Chang Y.J."/>
            <person name="Jeffries C.D."/>
            <person name="Chertkov O."/>
            <person name="Brettin T."/>
            <person name="Detter J.C."/>
            <person name="Han C."/>
            <person name="Ali Z."/>
            <person name="Tindall B.J."/>
            <person name="Goker M."/>
            <person name="Bristow J."/>
            <person name="Eisen J.A."/>
            <person name="Markowitz V."/>
            <person name="Hugenholtz P."/>
            <person name="Kyrpides N.C."/>
            <person name="Klenk H.P."/>
        </authorList>
    </citation>
    <scope>NUCLEOTIDE SEQUENCE [LARGE SCALE GENOMIC DNA]</scope>
    <source>
        <strain evidence="9">DSM 44928 / JCM 14897 / NBRC 102108 / NRRL B-24433 / ID139908</strain>
    </source>
</reference>
<feature type="transmembrane region" description="Helical" evidence="7">
    <location>
        <begin position="106"/>
        <end position="122"/>
    </location>
</feature>
<dbReference type="SUPFAM" id="SSF103473">
    <property type="entry name" value="MFS general substrate transporter"/>
    <property type="match status" value="1"/>
</dbReference>
<dbReference type="KEGG" id="cai:Caci_8782"/>
<proteinExistence type="predicted"/>
<feature type="transmembrane region" description="Helical" evidence="7">
    <location>
        <begin position="128"/>
        <end position="147"/>
    </location>
</feature>
<dbReference type="GO" id="GO:0022857">
    <property type="term" value="F:transmembrane transporter activity"/>
    <property type="evidence" value="ECO:0007669"/>
    <property type="project" value="InterPro"/>
</dbReference>
<dbReference type="HOGENOM" id="CLU_034180_13_0_11"/>
<evidence type="ECO:0000256" key="3">
    <source>
        <dbReference type="ARBA" id="ARBA00022692"/>
    </source>
</evidence>
<keyword evidence="4 7" id="KW-1133">Transmembrane helix</keyword>
<dbReference type="Pfam" id="PF07690">
    <property type="entry name" value="MFS_1"/>
    <property type="match status" value="1"/>
</dbReference>
<sequence>MTTVSLRSDASRSDSPHGSPAPIRRRDRSPGGLGRDWHVLFTASAVSVLGDGAFVAALPLLAAGYTRDPRLISGLTVTGTLPWLVFSLQAGAIADRSETRRLSIRAQGWQLLCVLAVGLLAMDRGAGWGLAALYVLAFALGMAAALAKSASQPLLTSVVPRERLISANGQLYTAQSVAKDFVGPALGAALFALTPTLPFWADAVTFAVSMVLIARLPRTGAPRVVQSGAAAGAGRRSLRADVKEGLTWLAHHRLLRTTTMLSAAANFGSTMGAATLVLYVGTHRYGVLLSIAAIGGIVGGLTSRAVVARLGGRVVVRLCSSVTPLAGIGIGVFGPNLFVVGVLLGIGSLSASLWNVAVVTQRQRLVPPHLLGRVSSAGIMVTWGAQPLGALSGGLIAAWFGLAAPWVIGGVLRMIASVLAIRPLREWQD</sequence>
<dbReference type="CDD" id="cd06173">
    <property type="entry name" value="MFS_MefA_like"/>
    <property type="match status" value="1"/>
</dbReference>
<evidence type="ECO:0000256" key="2">
    <source>
        <dbReference type="ARBA" id="ARBA00022475"/>
    </source>
</evidence>
<dbReference type="PANTHER" id="PTHR23513:SF6">
    <property type="entry name" value="MAJOR FACILITATOR SUPERFAMILY ASSOCIATED DOMAIN-CONTAINING PROTEIN"/>
    <property type="match status" value="1"/>
</dbReference>
<dbReference type="InParanoid" id="C7Q260"/>
<comment type="subcellular location">
    <subcellularLocation>
        <location evidence="1">Cell membrane</location>
        <topology evidence="1">Multi-pass membrane protein</topology>
    </subcellularLocation>
</comment>
<evidence type="ECO:0000256" key="7">
    <source>
        <dbReference type="SAM" id="Phobius"/>
    </source>
</evidence>
<dbReference type="GO" id="GO:0005886">
    <property type="term" value="C:plasma membrane"/>
    <property type="evidence" value="ECO:0007669"/>
    <property type="project" value="UniProtKB-SubCell"/>
</dbReference>
<keyword evidence="2" id="KW-1003">Cell membrane</keyword>
<dbReference type="STRING" id="479433.Caci_8782"/>
<keyword evidence="3 7" id="KW-0812">Transmembrane</keyword>
<feature type="transmembrane region" description="Helical" evidence="7">
    <location>
        <begin position="396"/>
        <end position="421"/>
    </location>
</feature>
<feature type="transmembrane region" description="Helical" evidence="7">
    <location>
        <begin position="71"/>
        <end position="94"/>
    </location>
</feature>
<evidence type="ECO:0000256" key="1">
    <source>
        <dbReference type="ARBA" id="ARBA00004651"/>
    </source>
</evidence>
<dbReference type="EMBL" id="CP001700">
    <property type="protein sequence ID" value="ACU77597.1"/>
    <property type="molecule type" value="Genomic_DNA"/>
</dbReference>
<evidence type="ECO:0000256" key="6">
    <source>
        <dbReference type="SAM" id="MobiDB-lite"/>
    </source>
</evidence>
<protein>
    <submittedName>
        <fullName evidence="8">Major facilitator superfamily MFS_1</fullName>
    </submittedName>
</protein>
<dbReference type="InterPro" id="IPR036259">
    <property type="entry name" value="MFS_trans_sf"/>
</dbReference>
<dbReference type="OrthoDB" id="145388at2"/>
<feature type="region of interest" description="Disordered" evidence="6">
    <location>
        <begin position="1"/>
        <end position="30"/>
    </location>
</feature>
<evidence type="ECO:0000256" key="5">
    <source>
        <dbReference type="ARBA" id="ARBA00023136"/>
    </source>
</evidence>